<dbReference type="AlphaFoldDB" id="V4ASC3"/>
<dbReference type="RefSeq" id="XP_009049136.1">
    <property type="nucleotide sequence ID" value="XM_009050888.1"/>
</dbReference>
<dbReference type="GeneID" id="20251440"/>
<feature type="non-terminal residue" evidence="1">
    <location>
        <position position="1"/>
    </location>
</feature>
<dbReference type="HOGENOM" id="CLU_3038377_0_0_1"/>
<dbReference type="Proteomes" id="UP000030746">
    <property type="component" value="Unassembled WGS sequence"/>
</dbReference>
<dbReference type="InterPro" id="IPR014721">
    <property type="entry name" value="Ribsml_uS5_D2-typ_fold_subgr"/>
</dbReference>
<evidence type="ECO:0000313" key="1">
    <source>
        <dbReference type="EMBL" id="ESP00173.1"/>
    </source>
</evidence>
<dbReference type="EMBL" id="KB200828">
    <property type="protein sequence ID" value="ESP00173.1"/>
    <property type="molecule type" value="Genomic_DNA"/>
</dbReference>
<organism evidence="1 2">
    <name type="scientific">Lottia gigantea</name>
    <name type="common">Giant owl limpet</name>
    <dbReference type="NCBI Taxonomy" id="225164"/>
    <lineage>
        <taxon>Eukaryota</taxon>
        <taxon>Metazoa</taxon>
        <taxon>Spiralia</taxon>
        <taxon>Lophotrochozoa</taxon>
        <taxon>Mollusca</taxon>
        <taxon>Gastropoda</taxon>
        <taxon>Patellogastropoda</taxon>
        <taxon>Lottioidea</taxon>
        <taxon>Lottiidae</taxon>
        <taxon>Lottia</taxon>
    </lineage>
</organism>
<dbReference type="Gene3D" id="3.30.230.10">
    <property type="match status" value="1"/>
</dbReference>
<gene>
    <name evidence="1" type="ORF">LOTGIDRAFT_58310</name>
</gene>
<protein>
    <submittedName>
        <fullName evidence="1">Uncharacterized protein</fullName>
    </submittedName>
</protein>
<proteinExistence type="predicted"/>
<feature type="non-terminal residue" evidence="1">
    <location>
        <position position="55"/>
    </location>
</feature>
<dbReference type="CTD" id="20251440"/>
<sequence>NSTCVDNIRTIFGASIARELLEIEHEDKKLSYKVQGHVTNANYSMKKSVFLLFIN</sequence>
<reference evidence="1 2" key="1">
    <citation type="journal article" date="2013" name="Nature">
        <title>Insights into bilaterian evolution from three spiralian genomes.</title>
        <authorList>
            <person name="Simakov O."/>
            <person name="Marletaz F."/>
            <person name="Cho S.J."/>
            <person name="Edsinger-Gonzales E."/>
            <person name="Havlak P."/>
            <person name="Hellsten U."/>
            <person name="Kuo D.H."/>
            <person name="Larsson T."/>
            <person name="Lv J."/>
            <person name="Arendt D."/>
            <person name="Savage R."/>
            <person name="Osoegawa K."/>
            <person name="de Jong P."/>
            <person name="Grimwood J."/>
            <person name="Chapman J.A."/>
            <person name="Shapiro H."/>
            <person name="Aerts A."/>
            <person name="Otillar R.P."/>
            <person name="Terry A.Y."/>
            <person name="Boore J.L."/>
            <person name="Grigoriev I.V."/>
            <person name="Lindberg D.R."/>
            <person name="Seaver E.C."/>
            <person name="Weisblat D.A."/>
            <person name="Putnam N.H."/>
            <person name="Rokhsar D.S."/>
        </authorList>
    </citation>
    <scope>NUCLEOTIDE SEQUENCE [LARGE SCALE GENOMIC DNA]</scope>
</reference>
<keyword evidence="2" id="KW-1185">Reference proteome</keyword>
<dbReference type="OrthoDB" id="10263226at2759"/>
<evidence type="ECO:0000313" key="2">
    <source>
        <dbReference type="Proteomes" id="UP000030746"/>
    </source>
</evidence>
<accession>V4ASC3</accession>
<name>V4ASC3_LOTGI</name>
<dbReference type="STRING" id="225164.V4ASC3"/>
<dbReference type="KEGG" id="lgi:LOTGIDRAFT_58310"/>